<comment type="caution">
    <text evidence="2">The sequence shown here is derived from an EMBL/GenBank/DDBJ whole genome shotgun (WGS) entry which is preliminary data.</text>
</comment>
<evidence type="ECO:0000313" key="2">
    <source>
        <dbReference type="EMBL" id="KAK4032495.1"/>
    </source>
</evidence>
<protein>
    <submittedName>
        <fullName evidence="2">Uncharacterized protein</fullName>
    </submittedName>
</protein>
<organism evidence="2 3">
    <name type="scientific">Parachaetomium inaequale</name>
    <dbReference type="NCBI Taxonomy" id="2588326"/>
    <lineage>
        <taxon>Eukaryota</taxon>
        <taxon>Fungi</taxon>
        <taxon>Dikarya</taxon>
        <taxon>Ascomycota</taxon>
        <taxon>Pezizomycotina</taxon>
        <taxon>Sordariomycetes</taxon>
        <taxon>Sordariomycetidae</taxon>
        <taxon>Sordariales</taxon>
        <taxon>Chaetomiaceae</taxon>
        <taxon>Parachaetomium</taxon>
    </lineage>
</organism>
<reference evidence="3" key="1">
    <citation type="journal article" date="2023" name="Mol. Phylogenet. Evol.">
        <title>Genome-scale phylogeny and comparative genomics of the fungal order Sordariales.</title>
        <authorList>
            <person name="Hensen N."/>
            <person name="Bonometti L."/>
            <person name="Westerberg I."/>
            <person name="Brannstrom I.O."/>
            <person name="Guillou S."/>
            <person name="Cros-Aarteil S."/>
            <person name="Calhoun S."/>
            <person name="Haridas S."/>
            <person name="Kuo A."/>
            <person name="Mondo S."/>
            <person name="Pangilinan J."/>
            <person name="Riley R."/>
            <person name="LaButti K."/>
            <person name="Andreopoulos B."/>
            <person name="Lipzen A."/>
            <person name="Chen C."/>
            <person name="Yan M."/>
            <person name="Daum C."/>
            <person name="Ng V."/>
            <person name="Clum A."/>
            <person name="Steindorff A."/>
            <person name="Ohm R.A."/>
            <person name="Martin F."/>
            <person name="Silar P."/>
            <person name="Natvig D.O."/>
            <person name="Lalanne C."/>
            <person name="Gautier V."/>
            <person name="Ament-Velasquez S.L."/>
            <person name="Kruys A."/>
            <person name="Hutchinson M.I."/>
            <person name="Powell A.J."/>
            <person name="Barry K."/>
            <person name="Miller A.N."/>
            <person name="Grigoriev I.V."/>
            <person name="Debuchy R."/>
            <person name="Gladieux P."/>
            <person name="Hiltunen Thoren M."/>
            <person name="Johannesson H."/>
        </authorList>
    </citation>
    <scope>NUCLEOTIDE SEQUENCE [LARGE SCALE GENOMIC DNA]</scope>
    <source>
        <strain evidence="3">CBS 284.82</strain>
    </source>
</reference>
<evidence type="ECO:0000313" key="3">
    <source>
        <dbReference type="Proteomes" id="UP001303115"/>
    </source>
</evidence>
<name>A0AAN6P839_9PEZI</name>
<evidence type="ECO:0000256" key="1">
    <source>
        <dbReference type="SAM" id="MobiDB-lite"/>
    </source>
</evidence>
<gene>
    <name evidence="2" type="ORF">C8A01DRAFT_50726</name>
</gene>
<feature type="region of interest" description="Disordered" evidence="1">
    <location>
        <begin position="787"/>
        <end position="814"/>
    </location>
</feature>
<keyword evidence="3" id="KW-1185">Reference proteome</keyword>
<dbReference type="AlphaFoldDB" id="A0AAN6P839"/>
<sequence>MPTLTPEEVRLREDLCKKYRIVLAGETSPSEWPDQHKRTLRQVRELGNRKYDTYANSPEQGDYEPWRAERKSLAATRNIENLLNDIVKQRNEHEGNPDRTQIQEVLGLPLPEQPIQQSGDRQLFPFLVLEAKSAISGSDWLYAAAGLQSRWESRPFVWFFSNRGDDWRVYTAFVREGVERPYAVGNIDYHVIDVWRGNTSLEGALQLLLVDYIFDWARDMYREDIIRELRVIGTDLDIYSYGRVDLFDYIGQGDSEGDNFGRDIEARESFLALDSSIGAVRHATFIESRFCYVLITGDNIIQQLCRLILRELKESEPIQEEWTGICRLAGALQHMQHNLYTAISSRVYLDNGWHQVRELFAIAVAHNAWPAIIAAAGLKNRKRVAQRSPPILVRCDTNSVLTKIKRLRAGTPQEVLLTAIARRAVRISQGVDKPNIRKDRLISKCRIRQDYGVVRGVVNFIYTSYKKGTLEPQEPFLRLSKRLELQHTLTQQSDVKSVLPSGHHTLQTSSDGCVLLTATRGGPGSEDLAATFCLYLTEDNGRAPGVQTLSPLVRKAFETRDVYHTIRGDWSSRSLSKNINEPYGVYIHGTRHFSLCKWLKEQDADPLTQGSSRDPNACGSRLHERDISEWWDKGHYCQYIPEQLFLVYKLFTAEIAYWRGVAKERRERGISCCKCCAALGDHEICSACEQVFGKDRRCQWYKNALRGRETFPVRPLEGDELKARLRAIDSGYVGSVTSTWAGTYWEDRLDFYAELDQPFKSIGELSEQWMRFKDFCFHNRPVQSLQKRKRSGSSDETDLGEGIEHVGDGESEDDAMVERCQIHEDGKLV</sequence>
<dbReference type="Proteomes" id="UP001303115">
    <property type="component" value="Unassembled WGS sequence"/>
</dbReference>
<accession>A0AAN6P839</accession>
<dbReference type="EMBL" id="MU854604">
    <property type="protein sequence ID" value="KAK4032495.1"/>
    <property type="molecule type" value="Genomic_DNA"/>
</dbReference>
<proteinExistence type="predicted"/>